<comment type="caution">
    <text evidence="1">Lacks conserved residue(s) required for the propagation of feature annotation.</text>
</comment>
<dbReference type="Gene3D" id="3.40.50.2300">
    <property type="match status" value="1"/>
</dbReference>
<dbReference type="InterPro" id="IPR052340">
    <property type="entry name" value="RNase_Y/CdgJ"/>
</dbReference>
<keyword evidence="5" id="KW-1185">Reference proteome</keyword>
<evidence type="ECO:0000313" key="4">
    <source>
        <dbReference type="EMBL" id="GLK87359.1"/>
    </source>
</evidence>
<protein>
    <submittedName>
        <fullName evidence="4">Response regulator</fullName>
    </submittedName>
</protein>
<dbReference type="Proteomes" id="UP001143328">
    <property type="component" value="Unassembled WGS sequence"/>
</dbReference>
<dbReference type="InterPro" id="IPR013976">
    <property type="entry name" value="HDOD"/>
</dbReference>
<dbReference type="PROSITE" id="PS50110">
    <property type="entry name" value="RESPONSE_REGULATORY"/>
    <property type="match status" value="1"/>
</dbReference>
<evidence type="ECO:0000256" key="1">
    <source>
        <dbReference type="PROSITE-ProRule" id="PRU00169"/>
    </source>
</evidence>
<feature type="domain" description="HDOD" evidence="3">
    <location>
        <begin position="162"/>
        <end position="350"/>
    </location>
</feature>
<dbReference type="PANTHER" id="PTHR33525">
    <property type="match status" value="1"/>
</dbReference>
<gene>
    <name evidence="4" type="ORF">GCM10017655_04210</name>
</gene>
<accession>A0A9W6K3J6</accession>
<dbReference type="SUPFAM" id="SSF52172">
    <property type="entry name" value="CheY-like"/>
    <property type="match status" value="1"/>
</dbReference>
<dbReference type="GO" id="GO:0000160">
    <property type="term" value="P:phosphorelay signal transduction system"/>
    <property type="evidence" value="ECO:0007669"/>
    <property type="project" value="InterPro"/>
</dbReference>
<dbReference type="AlphaFoldDB" id="A0A9W6K3J6"/>
<dbReference type="SUPFAM" id="SSF109604">
    <property type="entry name" value="HD-domain/PDEase-like"/>
    <property type="match status" value="1"/>
</dbReference>
<feature type="domain" description="Response regulatory" evidence="2">
    <location>
        <begin position="10"/>
        <end position="128"/>
    </location>
</feature>
<dbReference type="CDD" id="cd00156">
    <property type="entry name" value="REC"/>
    <property type="match status" value="1"/>
</dbReference>
<proteinExistence type="predicted"/>
<dbReference type="SMART" id="SM00448">
    <property type="entry name" value="REC"/>
    <property type="match status" value="1"/>
</dbReference>
<dbReference type="InterPro" id="IPR011006">
    <property type="entry name" value="CheY-like_superfamily"/>
</dbReference>
<name>A0A9W6K3J6_9PSED</name>
<dbReference type="Pfam" id="PF08668">
    <property type="entry name" value="HDOD"/>
    <property type="match status" value="1"/>
</dbReference>
<evidence type="ECO:0000259" key="2">
    <source>
        <dbReference type="PROSITE" id="PS50110"/>
    </source>
</evidence>
<dbReference type="PROSITE" id="PS51833">
    <property type="entry name" value="HDOD"/>
    <property type="match status" value="1"/>
</dbReference>
<organism evidence="4 5">
    <name type="scientific">Pseudomonas turukhanskensis</name>
    <dbReference type="NCBI Taxonomy" id="1806536"/>
    <lineage>
        <taxon>Bacteria</taxon>
        <taxon>Pseudomonadati</taxon>
        <taxon>Pseudomonadota</taxon>
        <taxon>Gammaproteobacteria</taxon>
        <taxon>Pseudomonadales</taxon>
        <taxon>Pseudomonadaceae</taxon>
        <taxon>Pseudomonas</taxon>
    </lineage>
</organism>
<evidence type="ECO:0000313" key="5">
    <source>
        <dbReference type="Proteomes" id="UP001143328"/>
    </source>
</evidence>
<dbReference type="PANTHER" id="PTHR33525:SF3">
    <property type="entry name" value="RIBONUCLEASE Y"/>
    <property type="match status" value="1"/>
</dbReference>
<dbReference type="Pfam" id="PF00072">
    <property type="entry name" value="Response_reg"/>
    <property type="match status" value="1"/>
</dbReference>
<reference evidence="4" key="2">
    <citation type="submission" date="2023-01" db="EMBL/GenBank/DDBJ databases">
        <authorList>
            <person name="Sun Q."/>
            <person name="Evtushenko L."/>
        </authorList>
    </citation>
    <scope>NUCLEOTIDE SEQUENCE</scope>
    <source>
        <strain evidence="4">VKM B-2935</strain>
    </source>
</reference>
<comment type="caution">
    <text evidence="4">The sequence shown here is derived from an EMBL/GenBank/DDBJ whole genome shotgun (WGS) entry which is preliminary data.</text>
</comment>
<dbReference type="RefSeq" id="WP_271193615.1">
    <property type="nucleotide sequence ID" value="NZ_BSFN01000001.1"/>
</dbReference>
<sequence length="416" mass="45886">MTKDFKAAPRIVIAAQDPWTRALLGQLLGNVRCDAQLLQFADGSSALEACRKRLPDLVIAEWALPGLNGLDFLGEIRRLQRKPPLPFILMTDRTDSASVREVLPLAPTMYLVHPFNMDKLQQRLRDLLLAPGQEVFCELPSLAPEQSLDAFLEGRRNLSDGAPLLDEVKDALSLALDPNELDLDVLEQRFIRDPQINARLIAAANSAAQHMGRPCQTLGQALPRLGVAHSINLVMGMALQRSTSLEDPRLAEQAAHFWGLSQRTADYARQLAEEQGIDAERCYCAGLLHSIGDLALLRCLQNWLLASGTLEDEAIVKALRKFGAGFGSALRARWRLPLELRELIAATYLLTGVYGRESLVMNLAAQMARWPDEQPLKDLAASKAAQQLNVNERKLQSMMPARVVAAPEPVGETQTS</sequence>
<reference evidence="4" key="1">
    <citation type="journal article" date="2014" name="Int. J. Syst. Evol. Microbiol.">
        <title>Complete genome sequence of Corynebacterium casei LMG S-19264T (=DSM 44701T), isolated from a smear-ripened cheese.</title>
        <authorList>
            <consortium name="US DOE Joint Genome Institute (JGI-PGF)"/>
            <person name="Walter F."/>
            <person name="Albersmeier A."/>
            <person name="Kalinowski J."/>
            <person name="Ruckert C."/>
        </authorList>
    </citation>
    <scope>NUCLEOTIDE SEQUENCE</scope>
    <source>
        <strain evidence="4">VKM B-2935</strain>
    </source>
</reference>
<evidence type="ECO:0000259" key="3">
    <source>
        <dbReference type="PROSITE" id="PS51833"/>
    </source>
</evidence>
<dbReference type="Gene3D" id="1.10.3210.10">
    <property type="entry name" value="Hypothetical protein af1432"/>
    <property type="match status" value="1"/>
</dbReference>
<dbReference type="InterPro" id="IPR001789">
    <property type="entry name" value="Sig_transdc_resp-reg_receiver"/>
</dbReference>
<dbReference type="EMBL" id="BSFN01000001">
    <property type="protein sequence ID" value="GLK87359.1"/>
    <property type="molecule type" value="Genomic_DNA"/>
</dbReference>